<organism evidence="1 2">
    <name type="scientific">Ensete ventricosum</name>
    <name type="common">Abyssinian banana</name>
    <name type="synonym">Musa ensete</name>
    <dbReference type="NCBI Taxonomy" id="4639"/>
    <lineage>
        <taxon>Eukaryota</taxon>
        <taxon>Viridiplantae</taxon>
        <taxon>Streptophyta</taxon>
        <taxon>Embryophyta</taxon>
        <taxon>Tracheophyta</taxon>
        <taxon>Spermatophyta</taxon>
        <taxon>Magnoliopsida</taxon>
        <taxon>Liliopsida</taxon>
        <taxon>Zingiberales</taxon>
        <taxon>Musaceae</taxon>
        <taxon>Ensete</taxon>
    </lineage>
</organism>
<dbReference type="AlphaFoldDB" id="A0A426ZTW7"/>
<evidence type="ECO:0000313" key="2">
    <source>
        <dbReference type="Proteomes" id="UP000287651"/>
    </source>
</evidence>
<name>A0A426ZTW7_ENSVE</name>
<dbReference type="EMBL" id="AMZH03005060">
    <property type="protein sequence ID" value="RRT67398.1"/>
    <property type="molecule type" value="Genomic_DNA"/>
</dbReference>
<dbReference type="Proteomes" id="UP000287651">
    <property type="component" value="Unassembled WGS sequence"/>
</dbReference>
<reference evidence="1 2" key="1">
    <citation type="journal article" date="2014" name="Agronomy (Basel)">
        <title>A Draft Genome Sequence for Ensete ventricosum, the Drought-Tolerant Tree Against Hunger.</title>
        <authorList>
            <person name="Harrison J."/>
            <person name="Moore K.A."/>
            <person name="Paszkiewicz K."/>
            <person name="Jones T."/>
            <person name="Grant M."/>
            <person name="Ambacheew D."/>
            <person name="Muzemil S."/>
            <person name="Studholme D.J."/>
        </authorList>
    </citation>
    <scope>NUCLEOTIDE SEQUENCE [LARGE SCALE GENOMIC DNA]</scope>
</reference>
<evidence type="ECO:0000313" key="1">
    <source>
        <dbReference type="EMBL" id="RRT67398.1"/>
    </source>
</evidence>
<comment type="caution">
    <text evidence="1">The sequence shown here is derived from an EMBL/GenBank/DDBJ whole genome shotgun (WGS) entry which is preliminary data.</text>
</comment>
<gene>
    <name evidence="1" type="ORF">B296_00017912</name>
</gene>
<sequence length="69" mass="7620">MGACQYTQPYPCRPSGYGRVIRRTCGYSNMGRGGGAPYYINGRGARQCHTQSPPPRIPDRLLTWSLGLT</sequence>
<proteinExistence type="predicted"/>
<protein>
    <submittedName>
        <fullName evidence="1">Uncharacterized protein</fullName>
    </submittedName>
</protein>
<accession>A0A426ZTW7</accession>